<keyword evidence="7" id="KW-1185">Reference proteome</keyword>
<dbReference type="InterPro" id="IPR001789">
    <property type="entry name" value="Sig_transdc_resp-reg_receiver"/>
</dbReference>
<sequence length="221" mass="23998">MKVAIADDDPIVCSSISTILTQVAHADIVWIANDGTEAVTCYAQARPDVLLMDVQMPHTSGLEAATSILGSDSLAKILFLTTFADREYIEQALAIGGRGYLIKQDVAAIIPAVQTVLSGEIVLGSEALSHLSIGNGDATQNAGRHAVNRESDRCANPFKNLTNREQRISALIAEGLDNHDIARQLYLSEGTVRNRISDILAKLNLNNRTQLAILWLRCHQR</sequence>
<dbReference type="Gene3D" id="3.40.50.2300">
    <property type="match status" value="1"/>
</dbReference>
<dbReference type="Pfam" id="PF00196">
    <property type="entry name" value="GerE"/>
    <property type="match status" value="1"/>
</dbReference>
<reference evidence="6 7" key="1">
    <citation type="journal article" date="2017" name="BMC Genomics">
        <title>Comparative genomic and phylogenomic analyses of the Bifidobacteriaceae family.</title>
        <authorList>
            <person name="Lugli G.A."/>
            <person name="Milani C."/>
            <person name="Turroni F."/>
            <person name="Duranti S."/>
            <person name="Mancabelli L."/>
            <person name="Mangifesta M."/>
            <person name="Ferrario C."/>
            <person name="Modesto M."/>
            <person name="Mattarelli P."/>
            <person name="Jiri K."/>
            <person name="van Sinderen D."/>
            <person name="Ventura M."/>
        </authorList>
    </citation>
    <scope>NUCLEOTIDE SEQUENCE [LARGE SCALE GENOMIC DNA]</scope>
    <source>
        <strain evidence="6 7">LMG 28769</strain>
    </source>
</reference>
<evidence type="ECO:0000259" key="5">
    <source>
        <dbReference type="PROSITE" id="PS50110"/>
    </source>
</evidence>
<dbReference type="GO" id="GO:0003677">
    <property type="term" value="F:DNA binding"/>
    <property type="evidence" value="ECO:0007669"/>
    <property type="project" value="UniProtKB-KW"/>
</dbReference>
<dbReference type="AlphaFoldDB" id="A0A261G6S8"/>
<gene>
    <name evidence="6" type="ORF">BAQU_1219</name>
</gene>
<dbReference type="CDD" id="cd17535">
    <property type="entry name" value="REC_NarL-like"/>
    <property type="match status" value="1"/>
</dbReference>
<dbReference type="OrthoDB" id="9808843at2"/>
<dbReference type="InterPro" id="IPR016032">
    <property type="entry name" value="Sig_transdc_resp-reg_C-effctor"/>
</dbReference>
<dbReference type="SUPFAM" id="SSF46894">
    <property type="entry name" value="C-terminal effector domain of the bipartite response regulators"/>
    <property type="match status" value="1"/>
</dbReference>
<dbReference type="GO" id="GO:0006355">
    <property type="term" value="P:regulation of DNA-templated transcription"/>
    <property type="evidence" value="ECO:0007669"/>
    <property type="project" value="InterPro"/>
</dbReference>
<dbReference type="GeneID" id="98295890"/>
<dbReference type="InterPro" id="IPR058245">
    <property type="entry name" value="NreC/VraR/RcsB-like_REC"/>
</dbReference>
<evidence type="ECO:0000313" key="7">
    <source>
        <dbReference type="Proteomes" id="UP000216451"/>
    </source>
</evidence>
<dbReference type="PANTHER" id="PTHR43214:SF43">
    <property type="entry name" value="TWO-COMPONENT RESPONSE REGULATOR"/>
    <property type="match status" value="1"/>
</dbReference>
<dbReference type="InterPro" id="IPR011006">
    <property type="entry name" value="CheY-like_superfamily"/>
</dbReference>
<feature type="domain" description="HTH luxR-type" evidence="4">
    <location>
        <begin position="154"/>
        <end position="219"/>
    </location>
</feature>
<evidence type="ECO:0000256" key="3">
    <source>
        <dbReference type="PROSITE-ProRule" id="PRU00169"/>
    </source>
</evidence>
<dbReference type="PRINTS" id="PR00038">
    <property type="entry name" value="HTHLUXR"/>
</dbReference>
<proteinExistence type="predicted"/>
<dbReference type="RefSeq" id="WP_094693645.1">
    <property type="nucleotide sequence ID" value="NZ_JBDNSG010000008.1"/>
</dbReference>
<name>A0A261G6S8_9BIFI</name>
<dbReference type="GO" id="GO:0000160">
    <property type="term" value="P:phosphorelay signal transduction system"/>
    <property type="evidence" value="ECO:0007669"/>
    <property type="project" value="InterPro"/>
</dbReference>
<comment type="caution">
    <text evidence="6">The sequence shown here is derived from an EMBL/GenBank/DDBJ whole genome shotgun (WGS) entry which is preliminary data.</text>
</comment>
<dbReference type="SMART" id="SM00448">
    <property type="entry name" value="REC"/>
    <property type="match status" value="1"/>
</dbReference>
<dbReference type="Proteomes" id="UP000216451">
    <property type="component" value="Unassembled WGS sequence"/>
</dbReference>
<dbReference type="Pfam" id="PF00072">
    <property type="entry name" value="Response_reg"/>
    <property type="match status" value="1"/>
</dbReference>
<organism evidence="6 7">
    <name type="scientific">Bifidobacterium aquikefiri</name>
    <dbReference type="NCBI Taxonomy" id="1653207"/>
    <lineage>
        <taxon>Bacteria</taxon>
        <taxon>Bacillati</taxon>
        <taxon>Actinomycetota</taxon>
        <taxon>Actinomycetes</taxon>
        <taxon>Bifidobacteriales</taxon>
        <taxon>Bifidobacteriaceae</taxon>
        <taxon>Bifidobacterium</taxon>
    </lineage>
</organism>
<dbReference type="EMBL" id="MWXA01000005">
    <property type="protein sequence ID" value="OZG67147.1"/>
    <property type="molecule type" value="Genomic_DNA"/>
</dbReference>
<keyword evidence="1 3" id="KW-0597">Phosphoprotein</keyword>
<dbReference type="SUPFAM" id="SSF52172">
    <property type="entry name" value="CheY-like"/>
    <property type="match status" value="1"/>
</dbReference>
<feature type="domain" description="Response regulatory" evidence="5">
    <location>
        <begin position="2"/>
        <end position="118"/>
    </location>
</feature>
<keyword evidence="2 6" id="KW-0238">DNA-binding</keyword>
<dbReference type="InterPro" id="IPR000792">
    <property type="entry name" value="Tscrpt_reg_LuxR_C"/>
</dbReference>
<evidence type="ECO:0000256" key="2">
    <source>
        <dbReference type="ARBA" id="ARBA00023125"/>
    </source>
</evidence>
<dbReference type="PROSITE" id="PS50043">
    <property type="entry name" value="HTH_LUXR_2"/>
    <property type="match status" value="1"/>
</dbReference>
<dbReference type="PANTHER" id="PTHR43214">
    <property type="entry name" value="TWO-COMPONENT RESPONSE REGULATOR"/>
    <property type="match status" value="1"/>
</dbReference>
<feature type="modified residue" description="4-aspartylphosphate" evidence="3">
    <location>
        <position position="53"/>
    </location>
</feature>
<protein>
    <submittedName>
        <fullName evidence="6">DNA-binding response regulator</fullName>
    </submittedName>
</protein>
<evidence type="ECO:0000259" key="4">
    <source>
        <dbReference type="PROSITE" id="PS50043"/>
    </source>
</evidence>
<dbReference type="SMART" id="SM00421">
    <property type="entry name" value="HTH_LUXR"/>
    <property type="match status" value="1"/>
</dbReference>
<dbReference type="CDD" id="cd06170">
    <property type="entry name" value="LuxR_C_like"/>
    <property type="match status" value="1"/>
</dbReference>
<evidence type="ECO:0000256" key="1">
    <source>
        <dbReference type="ARBA" id="ARBA00022553"/>
    </source>
</evidence>
<dbReference type="InterPro" id="IPR039420">
    <property type="entry name" value="WalR-like"/>
</dbReference>
<dbReference type="PROSITE" id="PS50110">
    <property type="entry name" value="RESPONSE_REGULATORY"/>
    <property type="match status" value="1"/>
</dbReference>
<evidence type="ECO:0000313" key="6">
    <source>
        <dbReference type="EMBL" id="OZG67147.1"/>
    </source>
</evidence>
<accession>A0A261G6S8</accession>